<dbReference type="PRINTS" id="PR00081">
    <property type="entry name" value="GDHRDH"/>
</dbReference>
<dbReference type="SUPFAM" id="SSF51735">
    <property type="entry name" value="NAD(P)-binding Rossmann-fold domains"/>
    <property type="match status" value="1"/>
</dbReference>
<accession>A0ABQ0AQN2</accession>
<protein>
    <submittedName>
        <fullName evidence="2">SDR family oxidoreductase</fullName>
    </submittedName>
</protein>
<gene>
    <name evidence="2" type="ORF">NBRC116598_36310</name>
</gene>
<dbReference type="Pfam" id="PF00106">
    <property type="entry name" value="adh_short"/>
    <property type="match status" value="1"/>
</dbReference>
<name>A0ABQ0AQN2_9RHOB</name>
<proteinExistence type="inferred from homology"/>
<sequence length="288" mass="29980">MPKTILVTGASSGFGRLICETLAGSGHTVFASMRDTAGKNRDHAKSLRNRGLNVVDLDVTQAESIEAAVSGILSTQGQINVLVNNAGVASAGVSEAFSDQQVAELFNVNVVGVHRVTRAVLPSMRQQGKGLVVNIGSILGRVTFPFFGIYGASKFAVEALSDSYRYELSQLGIDVCLVQPSAFPTQMYASAAQPVDQKTVSEYGDTGKIPAEMFEQFMAMLSGPEAPAPQDVADAVSGLVSQSAGTRPARVVVGTSFGADEANAAMTPLQTNTINALGLSHLAAIKTG</sequence>
<dbReference type="PROSITE" id="PS00061">
    <property type="entry name" value="ADH_SHORT"/>
    <property type="match status" value="1"/>
</dbReference>
<dbReference type="InterPro" id="IPR002347">
    <property type="entry name" value="SDR_fam"/>
</dbReference>
<reference evidence="2 3" key="1">
    <citation type="submission" date="2024-04" db="EMBL/GenBank/DDBJ databases">
        <title>Draft genome sequence of Pseudophaeobacter arcticus NBRC 116598.</title>
        <authorList>
            <person name="Miyakawa T."/>
            <person name="Kusuya Y."/>
            <person name="Miura T."/>
        </authorList>
    </citation>
    <scope>NUCLEOTIDE SEQUENCE [LARGE SCALE GENOMIC DNA]</scope>
    <source>
        <strain evidence="2 3">SU-CL00105</strain>
    </source>
</reference>
<evidence type="ECO:0000313" key="3">
    <source>
        <dbReference type="Proteomes" id="UP001441944"/>
    </source>
</evidence>
<keyword evidence="3" id="KW-1185">Reference proteome</keyword>
<dbReference type="PRINTS" id="PR00080">
    <property type="entry name" value="SDRFAMILY"/>
</dbReference>
<evidence type="ECO:0000256" key="1">
    <source>
        <dbReference type="RuleBase" id="RU000363"/>
    </source>
</evidence>
<dbReference type="EMBL" id="BAABWU010000019">
    <property type="protein sequence ID" value="GAA6198186.1"/>
    <property type="molecule type" value="Genomic_DNA"/>
</dbReference>
<comment type="caution">
    <text evidence="2">The sequence shown here is derived from an EMBL/GenBank/DDBJ whole genome shotgun (WGS) entry which is preliminary data.</text>
</comment>
<dbReference type="InterPro" id="IPR036291">
    <property type="entry name" value="NAD(P)-bd_dom_sf"/>
</dbReference>
<organism evidence="2 3">
    <name type="scientific">Pseudophaeobacter arcticus</name>
    <dbReference type="NCBI Taxonomy" id="385492"/>
    <lineage>
        <taxon>Bacteria</taxon>
        <taxon>Pseudomonadati</taxon>
        <taxon>Pseudomonadota</taxon>
        <taxon>Alphaproteobacteria</taxon>
        <taxon>Rhodobacterales</taxon>
        <taxon>Paracoccaceae</taxon>
        <taxon>Pseudophaeobacter</taxon>
    </lineage>
</organism>
<dbReference type="Proteomes" id="UP001441944">
    <property type="component" value="Unassembled WGS sequence"/>
</dbReference>
<dbReference type="Gene3D" id="3.40.50.720">
    <property type="entry name" value="NAD(P)-binding Rossmann-like Domain"/>
    <property type="match status" value="1"/>
</dbReference>
<dbReference type="CDD" id="cd05374">
    <property type="entry name" value="17beta-HSD-like_SDR_c"/>
    <property type="match status" value="1"/>
</dbReference>
<evidence type="ECO:0000313" key="2">
    <source>
        <dbReference type="EMBL" id="GAA6198186.1"/>
    </source>
</evidence>
<dbReference type="PANTHER" id="PTHR43976:SF9">
    <property type="entry name" value="OXIDOREDUCTASE"/>
    <property type="match status" value="1"/>
</dbReference>
<comment type="similarity">
    <text evidence="1">Belongs to the short-chain dehydrogenases/reductases (SDR) family.</text>
</comment>
<dbReference type="RefSeq" id="WP_353401978.1">
    <property type="nucleotide sequence ID" value="NZ_BAABWU010000019.1"/>
</dbReference>
<dbReference type="InterPro" id="IPR020904">
    <property type="entry name" value="Sc_DH/Rdtase_CS"/>
</dbReference>
<dbReference type="InterPro" id="IPR051911">
    <property type="entry name" value="SDR_oxidoreductase"/>
</dbReference>
<dbReference type="PANTHER" id="PTHR43976">
    <property type="entry name" value="SHORT CHAIN DEHYDROGENASE"/>
    <property type="match status" value="1"/>
</dbReference>